<evidence type="ECO:0000313" key="11">
    <source>
        <dbReference type="Proteomes" id="UP000229901"/>
    </source>
</evidence>
<dbReference type="Pfam" id="PF01478">
    <property type="entry name" value="Peptidase_A24"/>
    <property type="match status" value="1"/>
</dbReference>
<evidence type="ECO:0000313" key="10">
    <source>
        <dbReference type="EMBL" id="PIR93979.1"/>
    </source>
</evidence>
<comment type="caution">
    <text evidence="10">The sequence shown here is derived from an EMBL/GenBank/DDBJ whole genome shotgun (WGS) entry which is preliminary data.</text>
</comment>
<evidence type="ECO:0000256" key="2">
    <source>
        <dbReference type="ARBA" id="ARBA00005801"/>
    </source>
</evidence>
<feature type="transmembrane region" description="Helical" evidence="7">
    <location>
        <begin position="110"/>
        <end position="127"/>
    </location>
</feature>
<dbReference type="EMBL" id="PFAP01000026">
    <property type="protein sequence ID" value="PIR93979.1"/>
    <property type="molecule type" value="Genomic_DNA"/>
</dbReference>
<evidence type="ECO:0000256" key="7">
    <source>
        <dbReference type="SAM" id="Phobius"/>
    </source>
</evidence>
<evidence type="ECO:0000256" key="5">
    <source>
        <dbReference type="ARBA" id="ARBA00022989"/>
    </source>
</evidence>
<dbReference type="InterPro" id="IPR050882">
    <property type="entry name" value="Prepilin_peptidase/N-MTase"/>
</dbReference>
<feature type="transmembrane region" description="Helical" evidence="7">
    <location>
        <begin position="239"/>
        <end position="261"/>
    </location>
</feature>
<dbReference type="InterPro" id="IPR000045">
    <property type="entry name" value="Prepilin_IV_endopep_pep"/>
</dbReference>
<feature type="transmembrane region" description="Helical" evidence="7">
    <location>
        <begin position="201"/>
        <end position="227"/>
    </location>
</feature>
<feature type="transmembrane region" description="Helical" evidence="7">
    <location>
        <begin position="6"/>
        <end position="27"/>
    </location>
</feature>
<dbReference type="PANTHER" id="PTHR30487">
    <property type="entry name" value="TYPE 4 PREPILIN-LIKE PROTEINS LEADER PEPTIDE-PROCESSING ENZYME"/>
    <property type="match status" value="1"/>
</dbReference>
<accession>A0A2H0V6E2</accession>
<evidence type="ECO:0000256" key="6">
    <source>
        <dbReference type="ARBA" id="ARBA00023136"/>
    </source>
</evidence>
<sequence>MNILIYLFIILFGLAIGSFLNVLIFRLPEDQSKWARVKRSVCRACNKVLKPLELIPVVSFLIQKGRCRSCNEKLSWQYPAVEITAAAIFLLLTFIHLPFGAVISETSVIFLIRDFFIASILILVFTIDVKHFLILNKVIYPALVVVALFNLYLLDFDLKKILGIIIGALIGFSFFAFQYFFSKGKWVGGGDMKFGAFIGLALGWQGMVTVLVLAYIVGALFAIALLISGKAKFGAKLPMAAFLAPAALLILLYGEYIWSWYFNLMI</sequence>
<evidence type="ECO:0000259" key="8">
    <source>
        <dbReference type="Pfam" id="PF01478"/>
    </source>
</evidence>
<feature type="transmembrane region" description="Helical" evidence="7">
    <location>
        <begin position="161"/>
        <end position="181"/>
    </location>
</feature>
<dbReference type="GO" id="GO:0004190">
    <property type="term" value="F:aspartic-type endopeptidase activity"/>
    <property type="evidence" value="ECO:0007669"/>
    <property type="project" value="InterPro"/>
</dbReference>
<feature type="domain" description="Prepilin type IV endopeptidase peptidase" evidence="8">
    <location>
        <begin position="116"/>
        <end position="223"/>
    </location>
</feature>
<dbReference type="InterPro" id="IPR010627">
    <property type="entry name" value="Prepilin_pept_A24_N"/>
</dbReference>
<feature type="transmembrane region" description="Helical" evidence="7">
    <location>
        <begin position="83"/>
        <end position="103"/>
    </location>
</feature>
<organism evidence="10 11">
    <name type="scientific">Candidatus Falkowbacteria bacterium CG10_big_fil_rev_8_21_14_0_10_39_11</name>
    <dbReference type="NCBI Taxonomy" id="1974565"/>
    <lineage>
        <taxon>Bacteria</taxon>
        <taxon>Candidatus Falkowiibacteriota</taxon>
    </lineage>
</organism>
<reference evidence="11" key="1">
    <citation type="submission" date="2017-09" db="EMBL/GenBank/DDBJ databases">
        <title>Depth-based differentiation of microbial function through sediment-hosted aquifers and enrichment of novel symbionts in the deep terrestrial subsurface.</title>
        <authorList>
            <person name="Probst A.J."/>
            <person name="Ladd B."/>
            <person name="Jarett J.K."/>
            <person name="Geller-Mcgrath D.E."/>
            <person name="Sieber C.M.K."/>
            <person name="Emerson J.B."/>
            <person name="Anantharaman K."/>
            <person name="Thomas B.C."/>
            <person name="Malmstrom R."/>
            <person name="Stieglmeier M."/>
            <person name="Klingl A."/>
            <person name="Woyke T."/>
            <person name="Ryan C.M."/>
            <person name="Banfield J.F."/>
        </authorList>
    </citation>
    <scope>NUCLEOTIDE SEQUENCE [LARGE SCALE GENOMIC DNA]</scope>
</reference>
<dbReference type="Gene3D" id="1.20.120.1220">
    <property type="match status" value="1"/>
</dbReference>
<keyword evidence="3" id="KW-1003">Cell membrane</keyword>
<dbReference type="PANTHER" id="PTHR30487:SF0">
    <property type="entry name" value="PREPILIN LEADER PEPTIDASE_N-METHYLTRANSFERASE-RELATED"/>
    <property type="match status" value="1"/>
</dbReference>
<dbReference type="Proteomes" id="UP000229901">
    <property type="component" value="Unassembled WGS sequence"/>
</dbReference>
<keyword evidence="4 7" id="KW-0812">Transmembrane</keyword>
<keyword evidence="6 7" id="KW-0472">Membrane</keyword>
<evidence type="ECO:0000259" key="9">
    <source>
        <dbReference type="Pfam" id="PF06750"/>
    </source>
</evidence>
<comment type="similarity">
    <text evidence="2">Belongs to the peptidase A24 family.</text>
</comment>
<dbReference type="Pfam" id="PF06750">
    <property type="entry name" value="A24_N_bact"/>
    <property type="match status" value="1"/>
</dbReference>
<evidence type="ECO:0000256" key="1">
    <source>
        <dbReference type="ARBA" id="ARBA00004651"/>
    </source>
</evidence>
<evidence type="ECO:0000256" key="3">
    <source>
        <dbReference type="ARBA" id="ARBA00022475"/>
    </source>
</evidence>
<comment type="subcellular location">
    <subcellularLocation>
        <location evidence="1">Cell membrane</location>
        <topology evidence="1">Multi-pass membrane protein</topology>
    </subcellularLocation>
</comment>
<feature type="domain" description="Prepilin peptidase A24 N-terminal" evidence="9">
    <location>
        <begin position="11"/>
        <end position="93"/>
    </location>
</feature>
<dbReference type="AlphaFoldDB" id="A0A2H0V6E2"/>
<dbReference type="GO" id="GO:0006465">
    <property type="term" value="P:signal peptide processing"/>
    <property type="evidence" value="ECO:0007669"/>
    <property type="project" value="TreeGrafter"/>
</dbReference>
<feature type="transmembrane region" description="Helical" evidence="7">
    <location>
        <begin position="133"/>
        <end position="154"/>
    </location>
</feature>
<name>A0A2H0V6E2_9BACT</name>
<dbReference type="GO" id="GO:0005886">
    <property type="term" value="C:plasma membrane"/>
    <property type="evidence" value="ECO:0007669"/>
    <property type="project" value="UniProtKB-SubCell"/>
</dbReference>
<gene>
    <name evidence="10" type="ORF">COT97_03705</name>
</gene>
<evidence type="ECO:0000256" key="4">
    <source>
        <dbReference type="ARBA" id="ARBA00022692"/>
    </source>
</evidence>
<keyword evidence="5 7" id="KW-1133">Transmembrane helix</keyword>
<protein>
    <submittedName>
        <fullName evidence="10">Prepilin peptidase</fullName>
    </submittedName>
</protein>
<proteinExistence type="inferred from homology"/>